<dbReference type="HAMAP" id="MF_01807">
    <property type="entry name" value="Recomb_XerD"/>
    <property type="match status" value="1"/>
</dbReference>
<dbReference type="GO" id="GO:0003677">
    <property type="term" value="F:DNA binding"/>
    <property type="evidence" value="ECO:0007669"/>
    <property type="project" value="UniProtKB-UniRule"/>
</dbReference>
<keyword evidence="9 11" id="KW-0233">DNA recombination</keyword>
<evidence type="ECO:0000256" key="1">
    <source>
        <dbReference type="ARBA" id="ARBA00004496"/>
    </source>
</evidence>
<dbReference type="InterPro" id="IPR044068">
    <property type="entry name" value="CB"/>
</dbReference>
<feature type="active site" evidence="11">
    <location>
        <position position="181"/>
    </location>
</feature>
<dbReference type="InterPro" id="IPR050090">
    <property type="entry name" value="Tyrosine_recombinase_XerCD"/>
</dbReference>
<dbReference type="GO" id="GO:0009037">
    <property type="term" value="F:tyrosine-based site-specific recombinase activity"/>
    <property type="evidence" value="ECO:0007669"/>
    <property type="project" value="UniProtKB-UniRule"/>
</dbReference>
<evidence type="ECO:0000313" key="15">
    <source>
        <dbReference type="Proteomes" id="UP000236743"/>
    </source>
</evidence>
<dbReference type="GO" id="GO:0005737">
    <property type="term" value="C:cytoplasm"/>
    <property type="evidence" value="ECO:0007669"/>
    <property type="project" value="UniProtKB-SubCell"/>
</dbReference>
<evidence type="ECO:0000256" key="8">
    <source>
        <dbReference type="ARBA" id="ARBA00023125"/>
    </source>
</evidence>
<dbReference type="InterPro" id="IPR010998">
    <property type="entry name" value="Integrase_recombinase_N"/>
</dbReference>
<accession>A0A1H6CSV8</accession>
<dbReference type="GO" id="GO:0051301">
    <property type="term" value="P:cell division"/>
    <property type="evidence" value="ECO:0007669"/>
    <property type="project" value="UniProtKB-KW"/>
</dbReference>
<feature type="active site" description="O-(3'-phospho-DNA)-tyrosine intermediate" evidence="11">
    <location>
        <position position="287"/>
    </location>
</feature>
<dbReference type="PROSITE" id="PS51898">
    <property type="entry name" value="TYR_RECOMBINASE"/>
    <property type="match status" value="1"/>
</dbReference>
<evidence type="ECO:0000259" key="12">
    <source>
        <dbReference type="PROSITE" id="PS51898"/>
    </source>
</evidence>
<dbReference type="InterPro" id="IPR011932">
    <property type="entry name" value="Recomb_XerD"/>
</dbReference>
<feature type="active site" evidence="11">
    <location>
        <position position="157"/>
    </location>
</feature>
<dbReference type="Gene3D" id="1.10.150.130">
    <property type="match status" value="1"/>
</dbReference>
<dbReference type="OrthoDB" id="9801717at2"/>
<dbReference type="RefSeq" id="WP_103874889.1">
    <property type="nucleotide sequence ID" value="NZ_FNUY01000012.1"/>
</dbReference>
<keyword evidence="7 11" id="KW-0229">DNA integration</keyword>
<dbReference type="GO" id="GO:0007059">
    <property type="term" value="P:chromosome segregation"/>
    <property type="evidence" value="ECO:0007669"/>
    <property type="project" value="UniProtKB-UniRule"/>
</dbReference>
<evidence type="ECO:0000256" key="6">
    <source>
        <dbReference type="ARBA" id="ARBA00022829"/>
    </source>
</evidence>
<proteinExistence type="inferred from homology"/>
<feature type="domain" description="Tyr recombinase" evidence="12">
    <location>
        <begin position="107"/>
        <end position="300"/>
    </location>
</feature>
<comment type="subcellular location">
    <subcellularLocation>
        <location evidence="1 11">Cytoplasm</location>
    </subcellularLocation>
</comment>
<keyword evidence="15" id="KW-1185">Reference proteome</keyword>
<keyword evidence="5 11" id="KW-0132">Cell division</keyword>
<dbReference type="Proteomes" id="UP000236743">
    <property type="component" value="Unassembled WGS sequence"/>
</dbReference>
<dbReference type="SUPFAM" id="SSF56349">
    <property type="entry name" value="DNA breaking-rejoining enzymes"/>
    <property type="match status" value="1"/>
</dbReference>
<keyword evidence="10 11" id="KW-0131">Cell cycle</keyword>
<dbReference type="EMBL" id="FNUY01000012">
    <property type="protein sequence ID" value="SEG75516.1"/>
    <property type="molecule type" value="Genomic_DNA"/>
</dbReference>
<evidence type="ECO:0000256" key="10">
    <source>
        <dbReference type="ARBA" id="ARBA00023306"/>
    </source>
</evidence>
<evidence type="ECO:0000256" key="3">
    <source>
        <dbReference type="ARBA" id="ARBA00015810"/>
    </source>
</evidence>
<organism evidence="14 15">
    <name type="scientific">Bosea lathyri</name>
    <dbReference type="NCBI Taxonomy" id="1036778"/>
    <lineage>
        <taxon>Bacteria</taxon>
        <taxon>Pseudomonadati</taxon>
        <taxon>Pseudomonadota</taxon>
        <taxon>Alphaproteobacteria</taxon>
        <taxon>Hyphomicrobiales</taxon>
        <taxon>Boseaceae</taxon>
        <taxon>Bosea</taxon>
    </lineage>
</organism>
<dbReference type="InterPro" id="IPR023009">
    <property type="entry name" value="Tyrosine_recombinase_XerC/XerD"/>
</dbReference>
<feature type="active site" evidence="11">
    <location>
        <position position="252"/>
    </location>
</feature>
<dbReference type="InterPro" id="IPR011010">
    <property type="entry name" value="DNA_brk_join_enz"/>
</dbReference>
<dbReference type="PANTHER" id="PTHR30349">
    <property type="entry name" value="PHAGE INTEGRASE-RELATED"/>
    <property type="match status" value="1"/>
</dbReference>
<comment type="similarity">
    <text evidence="2 11">Belongs to the 'phage' integrase family. XerD subfamily.</text>
</comment>
<dbReference type="InterPro" id="IPR002104">
    <property type="entry name" value="Integrase_catalytic"/>
</dbReference>
<dbReference type="HAMAP" id="MF_01808">
    <property type="entry name" value="Recomb_XerC_XerD"/>
    <property type="match status" value="1"/>
</dbReference>
<gene>
    <name evidence="11" type="primary">xerD</name>
    <name evidence="14" type="ORF">SAMN04488115_1129</name>
</gene>
<keyword evidence="8 11" id="KW-0238">DNA-binding</keyword>
<evidence type="ECO:0000256" key="11">
    <source>
        <dbReference type="HAMAP-Rule" id="MF_01807"/>
    </source>
</evidence>
<dbReference type="InterPro" id="IPR004107">
    <property type="entry name" value="Integrase_SAM-like_N"/>
</dbReference>
<keyword evidence="6 11" id="KW-0159">Chromosome partition</keyword>
<comment type="function">
    <text evidence="11">Site-specific tyrosine recombinase, which acts by catalyzing the cutting and rejoining of the recombining DNA molecules. The XerC-XerD complex is essential to convert dimers of the bacterial chromosome into monomers to permit their segregation at cell division. It also contributes to the segregational stability of plasmids.</text>
</comment>
<dbReference type="GO" id="GO:0006313">
    <property type="term" value="P:DNA transposition"/>
    <property type="evidence" value="ECO:0007669"/>
    <property type="project" value="UniProtKB-UniRule"/>
</dbReference>
<dbReference type="Pfam" id="PF02899">
    <property type="entry name" value="Phage_int_SAM_1"/>
    <property type="match status" value="1"/>
</dbReference>
<evidence type="ECO:0000256" key="4">
    <source>
        <dbReference type="ARBA" id="ARBA00022490"/>
    </source>
</evidence>
<feature type="active site" evidence="11">
    <location>
        <position position="278"/>
    </location>
</feature>
<evidence type="ECO:0000259" key="13">
    <source>
        <dbReference type="PROSITE" id="PS51900"/>
    </source>
</evidence>
<evidence type="ECO:0000313" key="14">
    <source>
        <dbReference type="EMBL" id="SEG75516.1"/>
    </source>
</evidence>
<feature type="active site" evidence="11">
    <location>
        <position position="255"/>
    </location>
</feature>
<evidence type="ECO:0000256" key="9">
    <source>
        <dbReference type="ARBA" id="ARBA00023172"/>
    </source>
</evidence>
<evidence type="ECO:0000256" key="5">
    <source>
        <dbReference type="ARBA" id="ARBA00022618"/>
    </source>
</evidence>
<dbReference type="AlphaFoldDB" id="A0A1H6CSV8"/>
<dbReference type="PANTHER" id="PTHR30349:SF90">
    <property type="entry name" value="TYROSINE RECOMBINASE XERD"/>
    <property type="match status" value="1"/>
</dbReference>
<dbReference type="InterPro" id="IPR013762">
    <property type="entry name" value="Integrase-like_cat_sf"/>
</dbReference>
<feature type="domain" description="Core-binding (CB)" evidence="13">
    <location>
        <begin position="3"/>
        <end position="86"/>
    </location>
</feature>
<evidence type="ECO:0000256" key="7">
    <source>
        <dbReference type="ARBA" id="ARBA00022908"/>
    </source>
</evidence>
<name>A0A1H6CSV8_9HYPH</name>
<dbReference type="Gene3D" id="1.10.443.10">
    <property type="entry name" value="Intergrase catalytic core"/>
    <property type="match status" value="1"/>
</dbReference>
<dbReference type="Pfam" id="PF00589">
    <property type="entry name" value="Phage_integrase"/>
    <property type="match status" value="1"/>
</dbReference>
<dbReference type="PROSITE" id="PS51900">
    <property type="entry name" value="CB"/>
    <property type="match status" value="1"/>
</dbReference>
<reference evidence="14 15" key="1">
    <citation type="submission" date="2016-10" db="EMBL/GenBank/DDBJ databases">
        <authorList>
            <person name="de Groot N.N."/>
        </authorList>
    </citation>
    <scope>NUCLEOTIDE SEQUENCE [LARGE SCALE GENOMIC DNA]</scope>
    <source>
        <strain evidence="14 15">DSM 26656</strain>
    </source>
</reference>
<keyword evidence="4 11" id="KW-0963">Cytoplasm</keyword>
<dbReference type="NCBIfam" id="NF001399">
    <property type="entry name" value="PRK00283.1"/>
    <property type="match status" value="1"/>
</dbReference>
<protein>
    <recommendedName>
        <fullName evidence="3 11">Tyrosine recombinase XerD</fullName>
    </recommendedName>
</protein>
<comment type="subunit">
    <text evidence="11">Forms a cyclic heterotetrameric complex composed of two molecules of XerC and two molecules of XerD.</text>
</comment>
<evidence type="ECO:0000256" key="2">
    <source>
        <dbReference type="ARBA" id="ARBA00010450"/>
    </source>
</evidence>
<sequence length="314" mass="34346">MSRLARARLVTFLDMLAAERGAARNTLEAYERDIDDYLEFLGGRGLGDVTADDIRGWLGDIAARGLKASSAARRLSAVRQFHRFLYTEGLSANDPSAAIEGPRQGRPLPKVISVADVDRLIETARLMSEQEGLSKAARLKALRMRCLIEMLYATGLRVSELIALPLSAATTRERFLVVRGKGDKDRLVPLNDAARDAARAWLAALRDTGVSDGRWLFPSDGESGHLTRQAFGRDLKSLAGAAGLSASALSPHVLRHAFASHLLQNGADLRVVQELLGHADIATTQIYTHVLDDRLKSMVRDLHPLADDLESHQK</sequence>